<dbReference type="InterPro" id="IPR051750">
    <property type="entry name" value="Trans-sulfuration_enzymes"/>
</dbReference>
<evidence type="ECO:0008006" key="6">
    <source>
        <dbReference type="Google" id="ProtNLM"/>
    </source>
</evidence>
<dbReference type="OrthoDB" id="10047078at2759"/>
<keyword evidence="5" id="KW-1185">Reference proteome</keyword>
<dbReference type="Pfam" id="PF01053">
    <property type="entry name" value="Cys_Met_Meta_PP"/>
    <property type="match status" value="1"/>
</dbReference>
<dbReference type="InterPro" id="IPR015424">
    <property type="entry name" value="PyrdxlP-dep_Trfase"/>
</dbReference>
<comment type="similarity">
    <text evidence="3">Belongs to the trans-sulfuration enzymes family.</text>
</comment>
<dbReference type="SUPFAM" id="SSF53383">
    <property type="entry name" value="PLP-dependent transferases"/>
    <property type="match status" value="1"/>
</dbReference>
<accession>A0A2C5ZFV1</accession>
<comment type="cofactor">
    <cofactor evidence="1 3">
        <name>pyridoxal 5'-phosphate</name>
        <dbReference type="ChEBI" id="CHEBI:597326"/>
    </cofactor>
</comment>
<dbReference type="PANTHER" id="PTHR42699">
    <property type="match status" value="1"/>
</dbReference>
<name>A0A2C5ZFV1_9HYPO</name>
<dbReference type="GO" id="GO:0030170">
    <property type="term" value="F:pyridoxal phosphate binding"/>
    <property type="evidence" value="ECO:0007669"/>
    <property type="project" value="InterPro"/>
</dbReference>
<dbReference type="Proteomes" id="UP000226431">
    <property type="component" value="Unassembled WGS sequence"/>
</dbReference>
<organism evidence="4 5">
    <name type="scientific">Ophiocordyceps camponoti-rufipedis</name>
    <dbReference type="NCBI Taxonomy" id="2004952"/>
    <lineage>
        <taxon>Eukaryota</taxon>
        <taxon>Fungi</taxon>
        <taxon>Dikarya</taxon>
        <taxon>Ascomycota</taxon>
        <taxon>Pezizomycotina</taxon>
        <taxon>Sordariomycetes</taxon>
        <taxon>Hypocreomycetidae</taxon>
        <taxon>Hypocreales</taxon>
        <taxon>Ophiocordycipitaceae</taxon>
        <taxon>Ophiocordyceps</taxon>
    </lineage>
</organism>
<dbReference type="EMBL" id="NJES01000068">
    <property type="protein sequence ID" value="PHH78753.1"/>
    <property type="molecule type" value="Genomic_DNA"/>
</dbReference>
<dbReference type="GO" id="GO:0003962">
    <property type="term" value="F:cystathionine gamma-synthase activity"/>
    <property type="evidence" value="ECO:0007669"/>
    <property type="project" value="TreeGrafter"/>
</dbReference>
<dbReference type="STRING" id="2004952.A0A2C5ZFV1"/>
<evidence type="ECO:0000256" key="2">
    <source>
        <dbReference type="ARBA" id="ARBA00022898"/>
    </source>
</evidence>
<dbReference type="InterPro" id="IPR000277">
    <property type="entry name" value="Cys/Met-Metab_PyrdxlP-dep_enz"/>
</dbReference>
<evidence type="ECO:0000313" key="4">
    <source>
        <dbReference type="EMBL" id="PHH78753.1"/>
    </source>
</evidence>
<reference evidence="4 5" key="1">
    <citation type="submission" date="2017-06" db="EMBL/GenBank/DDBJ databases">
        <title>Ant-infecting Ophiocordyceps genomes reveal a high diversity of potential behavioral manipulation genes and a possible major role for enterotoxins.</title>
        <authorList>
            <person name="De Bekker C."/>
            <person name="Evans H.C."/>
            <person name="Brachmann A."/>
            <person name="Hughes D.P."/>
        </authorList>
    </citation>
    <scope>NUCLEOTIDE SEQUENCE [LARGE SCALE GENOMIC DNA]</scope>
    <source>
        <strain evidence="4 5">Map16</strain>
    </source>
</reference>
<keyword evidence="2 3" id="KW-0663">Pyridoxal phosphate</keyword>
<dbReference type="Gene3D" id="3.40.640.10">
    <property type="entry name" value="Type I PLP-dependent aspartate aminotransferase-like (Major domain)"/>
    <property type="match status" value="1"/>
</dbReference>
<dbReference type="Gene3D" id="3.90.1150.10">
    <property type="entry name" value="Aspartate Aminotransferase, domain 1"/>
    <property type="match status" value="1"/>
</dbReference>
<dbReference type="AlphaFoldDB" id="A0A2C5ZFV1"/>
<evidence type="ECO:0000256" key="1">
    <source>
        <dbReference type="ARBA" id="ARBA00001933"/>
    </source>
</evidence>
<dbReference type="InterPro" id="IPR015422">
    <property type="entry name" value="PyrdxlP-dep_Trfase_small"/>
</dbReference>
<dbReference type="PANTHER" id="PTHR42699:SF1">
    <property type="entry name" value="CYSTATHIONINE GAMMA-SYNTHASE-RELATED"/>
    <property type="match status" value="1"/>
</dbReference>
<evidence type="ECO:0000313" key="5">
    <source>
        <dbReference type="Proteomes" id="UP000226431"/>
    </source>
</evidence>
<comment type="caution">
    <text evidence="4">The sequence shown here is derived from an EMBL/GenBank/DDBJ whole genome shotgun (WGS) entry which is preliminary data.</text>
</comment>
<proteinExistence type="inferred from homology"/>
<protein>
    <recommendedName>
        <fullName evidence="6">Cystathionine gamma-synthase</fullName>
    </recommendedName>
</protein>
<evidence type="ECO:0000256" key="3">
    <source>
        <dbReference type="RuleBase" id="RU362118"/>
    </source>
</evidence>
<gene>
    <name evidence="4" type="ORF">CDD80_6304</name>
</gene>
<dbReference type="InterPro" id="IPR015421">
    <property type="entry name" value="PyrdxlP-dep_Trfase_major"/>
</dbReference>
<dbReference type="GO" id="GO:0019346">
    <property type="term" value="P:transsulfuration"/>
    <property type="evidence" value="ECO:0007669"/>
    <property type="project" value="InterPro"/>
</dbReference>
<sequence>MPGFAAAERYGSDPPSFIGSFFNNAYPRMRLHRDIARLVEAVLARLQVSDKDCLLFASRQTADECVAFATSPKREDGCEKHPVAPDLIRVHAFVAKDRFYAVVFPSDVRKVVFRFWACPGCGISSRFAEANLQHLDSLAEVPVGADSVERPGFCGHEYRLLQERIISLLKRAPVTPVREPHPSVEDVYFFQTGMASIYKPHSYLLDIYQGTTVLFGMSFLDTVSLFDEVGAGYKFLGLGSQQDLDELEVFLQQERSQGRRIQAIWTEFPGNPLLVTADLVRLRALADEYDAVLAVDDTIGGYANVDVFNQVDLLVTSLTKSFNGYADAMAGSAVLNPSTPKYKDLKPLFERCHVRELYIDDAKIIERNSRDYLSRCVRLNDNALALVQCLESYAKNPSSSVRCVLHPSVNESSPFYRQFMRSETPEFSPGFGCLFSIEFADVALAGVFYDNLAVHKSPHLGAPFTLALAYVVCAYGTRLDWAAGYGLKPNQIRISAGLEDTDTLIRLFKVAVEAADEAQQQIVRDGQI</sequence>